<evidence type="ECO:0000256" key="1">
    <source>
        <dbReference type="ARBA" id="ARBA00004613"/>
    </source>
</evidence>
<dbReference type="InterPro" id="IPR039036">
    <property type="entry name" value="Granulin_fam"/>
</dbReference>
<dbReference type="InterPro" id="IPR000118">
    <property type="entry name" value="Granulin"/>
</dbReference>
<dbReference type="SMART" id="SM00277">
    <property type="entry name" value="GRAN"/>
    <property type="match status" value="1"/>
</dbReference>
<evidence type="ECO:0000256" key="5">
    <source>
        <dbReference type="SAM" id="MobiDB-lite"/>
    </source>
</evidence>
<evidence type="ECO:0000256" key="2">
    <source>
        <dbReference type="ARBA" id="ARBA00010093"/>
    </source>
</evidence>
<accession>A0A7R9ECH2</accession>
<evidence type="ECO:0000259" key="6">
    <source>
        <dbReference type="SMART" id="SM00277"/>
    </source>
</evidence>
<proteinExistence type="inferred from homology"/>
<evidence type="ECO:0000313" key="7">
    <source>
        <dbReference type="EMBL" id="CAD7431156.1"/>
    </source>
</evidence>
<dbReference type="InterPro" id="IPR037277">
    <property type="entry name" value="Granulin_sf"/>
</dbReference>
<name>A0A7R9ECH2_9NEOP</name>
<dbReference type="EMBL" id="OB794833">
    <property type="protein sequence ID" value="CAD7431156.1"/>
    <property type="molecule type" value="Genomic_DNA"/>
</dbReference>
<dbReference type="PANTHER" id="PTHR12274:SF3">
    <property type="entry name" value="PROGRANULIN"/>
    <property type="match status" value="1"/>
</dbReference>
<comment type="similarity">
    <text evidence="2">Belongs to the granulin family.</text>
</comment>
<dbReference type="GO" id="GO:0005576">
    <property type="term" value="C:extracellular region"/>
    <property type="evidence" value="ECO:0007669"/>
    <property type="project" value="UniProtKB-SubCell"/>
</dbReference>
<dbReference type="Pfam" id="PF00396">
    <property type="entry name" value="Granulin"/>
    <property type="match status" value="1"/>
</dbReference>
<sequence>MVAGLSTALQKGTTGLVNQVGGAMSNGISLRIVVERIEQLRPFFYTGREVTSHLGTPASNRDALSWLEEQITVLLNQLQGHDVSADDHIGLVLNSTDSTLNPPYQPGFKLDNLVVIFPMCHVTSCRVGAAEVKVVQIGNIAASRKDRRSCAAAAQIIQPHTPVETQQKIESSYLLLPVKLRTDGVSRVTCRHTWSQGLVQGAAAHFVTIRTDCSLDHVIANAIIEVTAMRLLLLLAVLLHCGWMASSIVCPGGGKTCQDDMTCCQLPSGQQGCCPFKNAVCCSDKVHCCPQGVTSSGKFGDAGCSKGRGETVALHVGTCAACSQLPSVLNFLLNRKSYLKHVETGPKISSLKQSIELVMSTRSVGSKNLSPHERAGLPPKRNLAPLAKASSTNALT</sequence>
<protein>
    <recommendedName>
        <fullName evidence="6">Granulins domain-containing protein</fullName>
    </recommendedName>
</protein>
<keyword evidence="3" id="KW-0964">Secreted</keyword>
<evidence type="ECO:0000256" key="4">
    <source>
        <dbReference type="ARBA" id="ARBA00023157"/>
    </source>
</evidence>
<comment type="subcellular location">
    <subcellularLocation>
        <location evidence="1">Secreted</location>
    </subcellularLocation>
</comment>
<feature type="domain" description="Granulins" evidence="6">
    <location>
        <begin position="250"/>
        <end position="300"/>
    </location>
</feature>
<dbReference type="AlphaFoldDB" id="A0A7R9ECH2"/>
<evidence type="ECO:0000256" key="3">
    <source>
        <dbReference type="ARBA" id="ARBA00022525"/>
    </source>
</evidence>
<keyword evidence="4" id="KW-1015">Disulfide bond</keyword>
<dbReference type="Gene3D" id="2.10.25.160">
    <property type="entry name" value="Granulin"/>
    <property type="match status" value="1"/>
</dbReference>
<organism evidence="7">
    <name type="scientific">Timema monikensis</name>
    <dbReference type="NCBI Taxonomy" id="170555"/>
    <lineage>
        <taxon>Eukaryota</taxon>
        <taxon>Metazoa</taxon>
        <taxon>Ecdysozoa</taxon>
        <taxon>Arthropoda</taxon>
        <taxon>Hexapoda</taxon>
        <taxon>Insecta</taxon>
        <taxon>Pterygota</taxon>
        <taxon>Neoptera</taxon>
        <taxon>Polyneoptera</taxon>
        <taxon>Phasmatodea</taxon>
        <taxon>Timematodea</taxon>
        <taxon>Timematoidea</taxon>
        <taxon>Timematidae</taxon>
        <taxon>Timema</taxon>
    </lineage>
</organism>
<gene>
    <name evidence="7" type="ORF">TMSB3V08_LOCUS7898</name>
</gene>
<feature type="region of interest" description="Disordered" evidence="5">
    <location>
        <begin position="365"/>
        <end position="396"/>
    </location>
</feature>
<reference evidence="7" key="1">
    <citation type="submission" date="2020-11" db="EMBL/GenBank/DDBJ databases">
        <authorList>
            <person name="Tran Van P."/>
        </authorList>
    </citation>
    <scope>NUCLEOTIDE SEQUENCE</scope>
</reference>
<dbReference type="PANTHER" id="PTHR12274">
    <property type="entry name" value="GRANULIN"/>
    <property type="match status" value="1"/>
</dbReference>